<dbReference type="InterPro" id="IPR012337">
    <property type="entry name" value="RNaseH-like_sf"/>
</dbReference>
<dbReference type="InterPro" id="IPR036397">
    <property type="entry name" value="RNaseH_sf"/>
</dbReference>
<dbReference type="EMBL" id="KI517683">
    <property type="protein sequence ID" value="ESQ34668.1"/>
    <property type="molecule type" value="Genomic_DNA"/>
</dbReference>
<evidence type="ECO:0000313" key="2">
    <source>
        <dbReference type="EMBL" id="ESQ34668.1"/>
    </source>
</evidence>
<dbReference type="InterPro" id="IPR044730">
    <property type="entry name" value="RNase_H-like_dom_plant"/>
</dbReference>
<dbReference type="Gramene" id="ESQ34668">
    <property type="protein sequence ID" value="ESQ34668"/>
    <property type="gene ID" value="EUTSA_v10009844mg"/>
</dbReference>
<proteinExistence type="predicted"/>
<dbReference type="Gene3D" id="3.30.420.10">
    <property type="entry name" value="Ribonuclease H-like superfamily/Ribonuclease H"/>
    <property type="match status" value="1"/>
</dbReference>
<accession>V4L4I6</accession>
<dbReference type="AlphaFoldDB" id="V4L4I6"/>
<gene>
    <name evidence="2" type="ORF">EUTSA_v10009844mg</name>
</gene>
<reference evidence="2 3" key="1">
    <citation type="journal article" date="2013" name="Front. Plant Sci.">
        <title>The Reference Genome of the Halophytic Plant Eutrema salsugineum.</title>
        <authorList>
            <person name="Yang R."/>
            <person name="Jarvis D.E."/>
            <person name="Chen H."/>
            <person name="Beilstein M.A."/>
            <person name="Grimwood J."/>
            <person name="Jenkins J."/>
            <person name="Shu S."/>
            <person name="Prochnik S."/>
            <person name="Xin M."/>
            <person name="Ma C."/>
            <person name="Schmutz J."/>
            <person name="Wing R.A."/>
            <person name="Mitchell-Olds T."/>
            <person name="Schumaker K.S."/>
            <person name="Wang X."/>
        </authorList>
    </citation>
    <scope>NUCLEOTIDE SEQUENCE [LARGE SCALE GENOMIC DNA]</scope>
</reference>
<dbReference type="Proteomes" id="UP000030689">
    <property type="component" value="Unassembled WGS sequence"/>
</dbReference>
<dbReference type="GO" id="GO:0004523">
    <property type="term" value="F:RNA-DNA hybrid ribonuclease activity"/>
    <property type="evidence" value="ECO:0007669"/>
    <property type="project" value="InterPro"/>
</dbReference>
<dbReference type="CDD" id="cd06222">
    <property type="entry name" value="RNase_H_like"/>
    <property type="match status" value="1"/>
</dbReference>
<feature type="domain" description="RNase H type-1" evidence="1">
    <location>
        <begin position="83"/>
        <end position="201"/>
    </location>
</feature>
<dbReference type="GO" id="GO:0003676">
    <property type="term" value="F:nucleic acid binding"/>
    <property type="evidence" value="ECO:0007669"/>
    <property type="project" value="InterPro"/>
</dbReference>
<dbReference type="SUPFAM" id="SSF53098">
    <property type="entry name" value="Ribonuclease H-like"/>
    <property type="match status" value="1"/>
</dbReference>
<dbReference type="eggNOG" id="KOG1075">
    <property type="taxonomic scope" value="Eukaryota"/>
</dbReference>
<evidence type="ECO:0000313" key="3">
    <source>
        <dbReference type="Proteomes" id="UP000030689"/>
    </source>
</evidence>
<dbReference type="Pfam" id="PF13456">
    <property type="entry name" value="RVT_3"/>
    <property type="match status" value="1"/>
</dbReference>
<dbReference type="STRING" id="72664.V4L4I6"/>
<dbReference type="PANTHER" id="PTHR34146:SF3">
    <property type="entry name" value="POLYNUCLEOTIDYL TRANSFERASE, RIBONUCLEASE H-LIKE SUPERFAMILY PROTEIN"/>
    <property type="match status" value="1"/>
</dbReference>
<keyword evidence="3" id="KW-1185">Reference proteome</keyword>
<dbReference type="OMA" id="IIMEPEN"/>
<sequence>MTDPQKDIYPWILWYIWKARNDKIFNGKEISPVDTLIHAKIESESWKLANDPEEDEDATDETTPTPWLPITLPDAPRFPICQVDASWTGSGLVTGLGWSLKEDRSGETFGLQGCRRSLSVLHAELESLLWAMSCIKDRLTLSVHFQTDCLDLVNMSESPSDWPSFLSELEVFRNLRESFINFTLSHIPRSSNVRTDILAKKSSSKRHFLFPNHS</sequence>
<name>V4L4I6_EUTSA</name>
<dbReference type="PANTHER" id="PTHR34146">
    <property type="entry name" value="POLYNUCLEOTIDYL TRANSFERASE, RIBONUCLEASE H-LIKE SUPERFAMILY PROTEIN-RELATED"/>
    <property type="match status" value="1"/>
</dbReference>
<organism evidence="2 3">
    <name type="scientific">Eutrema salsugineum</name>
    <name type="common">Saltwater cress</name>
    <name type="synonym">Sisymbrium salsugineum</name>
    <dbReference type="NCBI Taxonomy" id="72664"/>
    <lineage>
        <taxon>Eukaryota</taxon>
        <taxon>Viridiplantae</taxon>
        <taxon>Streptophyta</taxon>
        <taxon>Embryophyta</taxon>
        <taxon>Tracheophyta</taxon>
        <taxon>Spermatophyta</taxon>
        <taxon>Magnoliopsida</taxon>
        <taxon>eudicotyledons</taxon>
        <taxon>Gunneridae</taxon>
        <taxon>Pentapetalae</taxon>
        <taxon>rosids</taxon>
        <taxon>malvids</taxon>
        <taxon>Brassicales</taxon>
        <taxon>Brassicaceae</taxon>
        <taxon>Eutremeae</taxon>
        <taxon>Eutrema</taxon>
    </lineage>
</organism>
<dbReference type="KEGG" id="eus:EUTSA_v10009844mg"/>
<protein>
    <recommendedName>
        <fullName evidence="1">RNase H type-1 domain-containing protein</fullName>
    </recommendedName>
</protein>
<dbReference type="InterPro" id="IPR002156">
    <property type="entry name" value="RNaseH_domain"/>
</dbReference>
<evidence type="ECO:0000259" key="1">
    <source>
        <dbReference type="Pfam" id="PF13456"/>
    </source>
</evidence>